<accession>A0A0E0FIU5</accession>
<evidence type="ECO:0000256" key="1">
    <source>
        <dbReference type="SAM" id="MobiDB-lite"/>
    </source>
</evidence>
<evidence type="ECO:0000313" key="3">
    <source>
        <dbReference type="Proteomes" id="UP000006591"/>
    </source>
</evidence>
<dbReference type="AlphaFoldDB" id="A0A0E0FIU5"/>
<dbReference type="HOGENOM" id="CLU_1899545_0_0_1"/>
<feature type="region of interest" description="Disordered" evidence="1">
    <location>
        <begin position="65"/>
        <end position="85"/>
    </location>
</feature>
<organism evidence="2">
    <name type="scientific">Oryza nivara</name>
    <name type="common">Indian wild rice</name>
    <name type="synonym">Oryza sativa f. spontanea</name>
    <dbReference type="NCBI Taxonomy" id="4536"/>
    <lineage>
        <taxon>Eukaryota</taxon>
        <taxon>Viridiplantae</taxon>
        <taxon>Streptophyta</taxon>
        <taxon>Embryophyta</taxon>
        <taxon>Tracheophyta</taxon>
        <taxon>Spermatophyta</taxon>
        <taxon>Magnoliopsida</taxon>
        <taxon>Liliopsida</taxon>
        <taxon>Poales</taxon>
        <taxon>Poaceae</taxon>
        <taxon>BOP clade</taxon>
        <taxon>Oryzoideae</taxon>
        <taxon>Oryzeae</taxon>
        <taxon>Oryzinae</taxon>
        <taxon>Oryza</taxon>
    </lineage>
</organism>
<reference evidence="2" key="1">
    <citation type="submission" date="2015-04" db="UniProtKB">
        <authorList>
            <consortium name="EnsemblPlants"/>
        </authorList>
    </citation>
    <scope>IDENTIFICATION</scope>
    <source>
        <strain evidence="2">SL10</strain>
    </source>
</reference>
<dbReference type="Proteomes" id="UP000006591">
    <property type="component" value="Chromosome 1"/>
</dbReference>
<reference evidence="2" key="2">
    <citation type="submission" date="2018-04" db="EMBL/GenBank/DDBJ databases">
        <title>OnivRS2 (Oryza nivara Reference Sequence Version 2).</title>
        <authorList>
            <person name="Zhang J."/>
            <person name="Kudrna D."/>
            <person name="Lee S."/>
            <person name="Talag J."/>
            <person name="Rajasekar S."/>
            <person name="Welchert J."/>
            <person name="Hsing Y.-I."/>
            <person name="Wing R.A."/>
        </authorList>
    </citation>
    <scope>NUCLEOTIDE SEQUENCE [LARGE SCALE GENOMIC DNA]</scope>
</reference>
<dbReference type="Gramene" id="ONIVA01G10380.1">
    <property type="protein sequence ID" value="ONIVA01G10380.1"/>
    <property type="gene ID" value="ONIVA01G10380"/>
</dbReference>
<evidence type="ECO:0000313" key="2">
    <source>
        <dbReference type="EnsemblPlants" id="ONIVA01G10380.1"/>
    </source>
</evidence>
<protein>
    <submittedName>
        <fullName evidence="2">Uncharacterized protein</fullName>
    </submittedName>
</protein>
<proteinExistence type="predicted"/>
<sequence length="134" mass="15163">MAVVEERRRLIFGSSGAGLGWREPCCCCCWAPGPFSPLPPQPPPPPPCAAAFAAAAAAVFPLRLPPPSCHAAPPPPRDPRRRRRRRRCRWSWRGGRREDFGCRGQQLTERCKVEVAERERKEKGEERLEWAPRV</sequence>
<name>A0A0E0FIU5_ORYNI</name>
<keyword evidence="3" id="KW-1185">Reference proteome</keyword>
<dbReference type="EnsemblPlants" id="ONIVA01G10380.1">
    <property type="protein sequence ID" value="ONIVA01G10380.1"/>
    <property type="gene ID" value="ONIVA01G10380"/>
</dbReference>
<feature type="compositionally biased region" description="Pro residues" evidence="1">
    <location>
        <begin position="65"/>
        <end position="76"/>
    </location>
</feature>